<evidence type="ECO:0000313" key="3">
    <source>
        <dbReference type="EMBL" id="EAL45405.1"/>
    </source>
</evidence>
<evidence type="ECO:0000256" key="2">
    <source>
        <dbReference type="ARBA" id="ARBA00022741"/>
    </source>
</evidence>
<dbReference type="NCBIfam" id="TIGR00231">
    <property type="entry name" value="small_GTP"/>
    <property type="match status" value="1"/>
</dbReference>
<dbReference type="GO" id="GO:0006886">
    <property type="term" value="P:intracellular protein transport"/>
    <property type="evidence" value="ECO:0000318"/>
    <property type="project" value="GO_Central"/>
</dbReference>
<dbReference type="HOGENOM" id="CLU_041217_10_6_1"/>
<name>A0A8U0WP45_ENTH1</name>
<dbReference type="InterPro" id="IPR001806">
    <property type="entry name" value="Small_GTPase"/>
</dbReference>
<dbReference type="PANTHER" id="PTHR47978">
    <property type="match status" value="1"/>
</dbReference>
<dbReference type="Pfam" id="PF00071">
    <property type="entry name" value="Ras"/>
    <property type="match status" value="1"/>
</dbReference>
<dbReference type="GO" id="GO:0012505">
    <property type="term" value="C:endomembrane system"/>
    <property type="evidence" value="ECO:0000318"/>
    <property type="project" value="GO_Central"/>
</dbReference>
<dbReference type="GeneID" id="3405081"/>
<dbReference type="GO" id="GO:0005525">
    <property type="term" value="F:GTP binding"/>
    <property type="evidence" value="ECO:0007669"/>
    <property type="project" value="InterPro"/>
</dbReference>
<dbReference type="EMBL" id="DS571240">
    <property type="protein sequence ID" value="EAL45405.1"/>
    <property type="molecule type" value="Genomic_DNA"/>
</dbReference>
<dbReference type="SMART" id="SM00175">
    <property type="entry name" value="RAB"/>
    <property type="match status" value="1"/>
</dbReference>
<dbReference type="PROSITE" id="PS51421">
    <property type="entry name" value="RAS"/>
    <property type="match status" value="1"/>
</dbReference>
<dbReference type="RefSeq" id="XP_650791.1">
    <property type="nucleotide sequence ID" value="XM_645699.2"/>
</dbReference>
<dbReference type="PROSITE" id="PS51419">
    <property type="entry name" value="RAB"/>
    <property type="match status" value="1"/>
</dbReference>
<reference evidence="3" key="1">
    <citation type="journal article" date="2005" name="Nature">
        <title>The genome of the protist parasite Entamoeba histolytica.</title>
        <authorList>
            <person name="Loftus B."/>
            <person name="Anderson I."/>
            <person name="Davies R."/>
            <person name="Alsmark U.C."/>
            <person name="Samuelson J."/>
            <person name="Amedeo P."/>
            <person name="Roncaglia P."/>
            <person name="Berriman M."/>
            <person name="Hirt R.P."/>
            <person name="Mann B.J."/>
            <person name="Nozaki T."/>
            <person name="Suh B."/>
            <person name="Pop M."/>
            <person name="Duchene M."/>
            <person name="Ackers J."/>
            <person name="Tannich E."/>
            <person name="Leippe M."/>
            <person name="Hofer M."/>
            <person name="Bruchhaus I."/>
            <person name="Willhoeft U."/>
            <person name="Bhattacharya A."/>
            <person name="Chillingworth T."/>
            <person name="Churcher C."/>
            <person name="Hance Z."/>
            <person name="Harris B."/>
            <person name="Harris D."/>
            <person name="Jagels K."/>
            <person name="Moule S."/>
            <person name="Mungall K."/>
            <person name="Ormond D."/>
            <person name="Squares R."/>
            <person name="Whitehead S."/>
            <person name="Quail M.A."/>
            <person name="Rabbinowitsch E."/>
            <person name="Norbertczak H."/>
            <person name="Price C."/>
            <person name="Wang Z."/>
            <person name="Guillen N."/>
            <person name="Gilchrist C."/>
            <person name="Stroup S.E."/>
            <person name="Bhattacharya S."/>
            <person name="Lohia A."/>
            <person name="Foster P.G."/>
            <person name="Sicheritz-Ponten T."/>
            <person name="Weber C."/>
            <person name="Singh U."/>
            <person name="Mukherjee C."/>
            <person name="El-Sayed N.M."/>
            <person name="Petri W.A.Jr."/>
            <person name="Clark C.G."/>
            <person name="Embley T.M."/>
            <person name="Barrell B."/>
            <person name="Fraser C.M."/>
            <person name="Hall N."/>
        </authorList>
    </citation>
    <scope>NUCLEOTIDE SEQUENCE [LARGE SCALE GENOMIC DNA]</scope>
    <source>
        <strain evidence="3">HM-1:IMSS</strain>
    </source>
</reference>
<dbReference type="OMA" id="GAAFCRK"/>
<dbReference type="GO" id="GO:0003924">
    <property type="term" value="F:GTPase activity"/>
    <property type="evidence" value="ECO:0000318"/>
    <property type="project" value="GO_Central"/>
</dbReference>
<accession>A0A8U0WP45</accession>
<dbReference type="InterPro" id="IPR005225">
    <property type="entry name" value="Small_GTP-bd"/>
</dbReference>
<organism evidence="3 4">
    <name type="scientific">Entamoeba histolytica (strain ATCC 30459 / HM-1:IMSS / ABRM)</name>
    <dbReference type="NCBI Taxonomy" id="294381"/>
    <lineage>
        <taxon>Eukaryota</taxon>
        <taxon>Amoebozoa</taxon>
        <taxon>Evosea</taxon>
        <taxon>Archamoebae</taxon>
        <taxon>Mastigamoebida</taxon>
        <taxon>Entamoebidae</taxon>
        <taxon>Entamoeba</taxon>
    </lineage>
</organism>
<dbReference type="SMR" id="A0A8U0WP45"/>
<keyword evidence="2" id="KW-0547">Nucleotide-binding</keyword>
<dbReference type="SMART" id="SM00173">
    <property type="entry name" value="RAS"/>
    <property type="match status" value="1"/>
</dbReference>
<gene>
    <name evidence="3" type="ORF">EHI_017740</name>
</gene>
<dbReference type="GO" id="GO:0006897">
    <property type="term" value="P:endocytosis"/>
    <property type="evidence" value="ECO:0000318"/>
    <property type="project" value="GO_Central"/>
</dbReference>
<dbReference type="SUPFAM" id="SSF52540">
    <property type="entry name" value="P-loop containing nucleoside triphosphate hydrolases"/>
    <property type="match status" value="1"/>
</dbReference>
<protein>
    <submittedName>
        <fullName evidence="3">Rab family GTPase</fullName>
    </submittedName>
</protein>
<dbReference type="FunFam" id="3.40.50.300:FF:003598">
    <property type="entry name" value="Small GTPase EhRabX1, putative"/>
    <property type="match status" value="1"/>
</dbReference>
<dbReference type="SMART" id="SM00174">
    <property type="entry name" value="RHO"/>
    <property type="match status" value="1"/>
</dbReference>
<dbReference type="PRINTS" id="PR00449">
    <property type="entry name" value="RASTRNSFRMNG"/>
</dbReference>
<dbReference type="CDD" id="cd00154">
    <property type="entry name" value="Rab"/>
    <property type="match status" value="1"/>
</dbReference>
<reference evidence="3" key="2">
    <citation type="submission" date="2007-03" db="EMBL/GenBank/DDBJ databases">
        <authorList>
            <person name="Lorenzi H."/>
            <person name="Amedeo P."/>
            <person name="Inman J."/>
            <person name="Schobel S."/>
            <person name="Caler E."/>
        </authorList>
    </citation>
    <scope>GENOME REANNOTATION</scope>
    <source>
        <strain evidence="3">HM-1:IMSS</strain>
    </source>
</reference>
<dbReference type="AlphaFoldDB" id="A0A8U0WP45"/>
<dbReference type="Gene3D" id="3.40.50.300">
    <property type="entry name" value="P-loop containing nucleotide triphosphate hydrolases"/>
    <property type="match status" value="1"/>
</dbReference>
<proteinExistence type="inferred from homology"/>
<dbReference type="SMART" id="SM00176">
    <property type="entry name" value="RAN"/>
    <property type="match status" value="1"/>
</dbReference>
<comment type="similarity">
    <text evidence="1">Belongs to the small GTPase superfamily. Rho family.</text>
</comment>
<sequence>MSVRKFKHCMLGELGVGKTSIVLRYVEGIFDPSCKSTLGVNFLTKTCKIKGKNVDLNIWDTAGSERFRSMVSMYYRGVSSCMIVYDITNRQSFEGVESWYNQIKSEQGCENILIEIVGTKSDLSTQRVVKTIEGENLATKFGCLFAEVTSVEGDSVDKAFNNILDKIDISQFPWSTDEAIPVVEGTHNCC</sequence>
<keyword evidence="4" id="KW-1185">Reference proteome</keyword>
<dbReference type="OrthoDB" id="26525at2759"/>
<evidence type="ECO:0000313" key="4">
    <source>
        <dbReference type="Proteomes" id="UP000001926"/>
    </source>
</evidence>
<dbReference type="Proteomes" id="UP000001926">
    <property type="component" value="Partially assembled WGS sequence"/>
</dbReference>
<dbReference type="InterPro" id="IPR027417">
    <property type="entry name" value="P-loop_NTPase"/>
</dbReference>
<evidence type="ECO:0000256" key="1">
    <source>
        <dbReference type="ARBA" id="ARBA00010142"/>
    </source>
</evidence>
<dbReference type="KEGG" id="ehi:EHI_017740"/>